<accession>A0A0A2V2X5</accession>
<dbReference type="AlphaFoldDB" id="A0A0A2V2X5"/>
<protein>
    <submittedName>
        <fullName evidence="2">Uncharacterized protein</fullName>
    </submittedName>
</protein>
<dbReference type="RefSeq" id="XP_002789336.2">
    <property type="nucleotide sequence ID" value="XM_002789290.2"/>
</dbReference>
<proteinExistence type="predicted"/>
<dbReference type="HOGENOM" id="CLU_1540535_0_0_1"/>
<evidence type="ECO:0000313" key="2">
    <source>
        <dbReference type="EMBL" id="KGQ00697.1"/>
    </source>
</evidence>
<dbReference type="KEGG" id="pbl:PAAG_12630"/>
<dbReference type="EMBL" id="KN294036">
    <property type="protein sequence ID" value="KGQ00697.1"/>
    <property type="molecule type" value="Genomic_DNA"/>
</dbReference>
<organism evidence="2 3">
    <name type="scientific">Paracoccidioides lutzii (strain ATCC MYA-826 / Pb01)</name>
    <name type="common">Paracoccidioides brasiliensis</name>
    <dbReference type="NCBI Taxonomy" id="502779"/>
    <lineage>
        <taxon>Eukaryota</taxon>
        <taxon>Fungi</taxon>
        <taxon>Dikarya</taxon>
        <taxon>Ascomycota</taxon>
        <taxon>Pezizomycotina</taxon>
        <taxon>Eurotiomycetes</taxon>
        <taxon>Eurotiomycetidae</taxon>
        <taxon>Onygenales</taxon>
        <taxon>Ajellomycetaceae</taxon>
        <taxon>Paracoccidioides</taxon>
    </lineage>
</organism>
<name>A0A0A2V2X5_PARBA</name>
<gene>
    <name evidence="2" type="ORF">PAAG_12630</name>
</gene>
<dbReference type="Proteomes" id="UP000002059">
    <property type="component" value="Partially assembled WGS sequence"/>
</dbReference>
<keyword evidence="3" id="KW-1185">Reference proteome</keyword>
<feature type="compositionally biased region" description="Basic residues" evidence="1">
    <location>
        <begin position="101"/>
        <end position="113"/>
    </location>
</feature>
<reference evidence="2 3" key="1">
    <citation type="journal article" date="2011" name="PLoS Genet.">
        <title>Comparative genomic analysis of human fungal pathogens causing paracoccidioidomycosis.</title>
        <authorList>
            <person name="Desjardins C.A."/>
            <person name="Champion M.D."/>
            <person name="Holder J.W."/>
            <person name="Muszewska A."/>
            <person name="Goldberg J."/>
            <person name="Bailao A.M."/>
            <person name="Brigido M.M."/>
            <person name="Ferreira M.E."/>
            <person name="Garcia A.M."/>
            <person name="Grynberg M."/>
            <person name="Gujja S."/>
            <person name="Heiman D.I."/>
            <person name="Henn M.R."/>
            <person name="Kodira C.D."/>
            <person name="Leon-Narvaez H."/>
            <person name="Longo L.V."/>
            <person name="Ma L.J."/>
            <person name="Malavazi I."/>
            <person name="Matsuo A.L."/>
            <person name="Morais F.V."/>
            <person name="Pereira M."/>
            <person name="Rodriguez-Brito S."/>
            <person name="Sakthikumar S."/>
            <person name="Salem-Izacc S.M."/>
            <person name="Sykes S.M."/>
            <person name="Teixeira M.M."/>
            <person name="Vallejo M.C."/>
            <person name="Walter M.E."/>
            <person name="Yandava C."/>
            <person name="Young S."/>
            <person name="Zeng Q."/>
            <person name="Zucker J."/>
            <person name="Felipe M.S."/>
            <person name="Goldman G.H."/>
            <person name="Haas B.J."/>
            <person name="McEwen J.G."/>
            <person name="Nino-Vega G."/>
            <person name="Puccia R."/>
            <person name="San-Blas G."/>
            <person name="Soares C.M."/>
            <person name="Birren B.W."/>
            <person name="Cuomo C.A."/>
        </authorList>
    </citation>
    <scope>NUCLEOTIDE SEQUENCE [LARGE SCALE GENOMIC DNA]</scope>
    <source>
        <strain evidence="3">ATCC MYA-826 / Pb01</strain>
    </source>
</reference>
<evidence type="ECO:0000256" key="1">
    <source>
        <dbReference type="SAM" id="MobiDB-lite"/>
    </source>
</evidence>
<feature type="region of interest" description="Disordered" evidence="1">
    <location>
        <begin position="76"/>
        <end position="174"/>
    </location>
</feature>
<dbReference type="VEuPathDB" id="FungiDB:PAAG_12630"/>
<feature type="compositionally biased region" description="Basic and acidic residues" evidence="1">
    <location>
        <begin position="114"/>
        <end position="138"/>
    </location>
</feature>
<evidence type="ECO:0000313" key="3">
    <source>
        <dbReference type="Proteomes" id="UP000002059"/>
    </source>
</evidence>
<dbReference type="GeneID" id="9092558"/>
<feature type="compositionally biased region" description="Low complexity" evidence="1">
    <location>
        <begin position="85"/>
        <end position="98"/>
    </location>
</feature>
<sequence>MLHPSVQPSVATPLAGCWIQATSGFADVRDFCHWSIAYSACAEIGGEMRDTKGARENIQRVKPVVRLQAEAKGFRVRGGGEGSEGETVQEGSSAAGCGRAKGGKRQGQRGRAKGRSEARREKVEKVEAARARGAKPERATAGSTRPMGGVDGGTPGPFGKRREDEAGCSRVLTV</sequence>